<accession>A0A9W8MMC2</accession>
<keyword evidence="4" id="KW-1185">Reference proteome</keyword>
<evidence type="ECO:0000256" key="1">
    <source>
        <dbReference type="SAM" id="MobiDB-lite"/>
    </source>
</evidence>
<comment type="caution">
    <text evidence="3">The sequence shown here is derived from an EMBL/GenBank/DDBJ whole genome shotgun (WGS) entry which is preliminary data.</text>
</comment>
<feature type="domain" description="Fungal-type protein kinase" evidence="2">
    <location>
        <begin position="512"/>
        <end position="638"/>
    </location>
</feature>
<dbReference type="PANTHER" id="PTHR38248">
    <property type="entry name" value="FUNK1 6"/>
    <property type="match status" value="1"/>
</dbReference>
<feature type="domain" description="Fungal-type protein kinase" evidence="2">
    <location>
        <begin position="280"/>
        <end position="470"/>
    </location>
</feature>
<evidence type="ECO:0000313" key="3">
    <source>
        <dbReference type="EMBL" id="KAJ2934238.1"/>
    </source>
</evidence>
<dbReference type="InterPro" id="IPR040976">
    <property type="entry name" value="Pkinase_fungal"/>
</dbReference>
<dbReference type="AlphaFoldDB" id="A0A9W8MMC2"/>
<dbReference type="PANTHER" id="PTHR38248:SF2">
    <property type="entry name" value="FUNK1 11"/>
    <property type="match status" value="1"/>
</dbReference>
<name>A0A9W8MMC2_9AGAR</name>
<evidence type="ECO:0000313" key="4">
    <source>
        <dbReference type="Proteomes" id="UP001140091"/>
    </source>
</evidence>
<reference evidence="3" key="1">
    <citation type="submission" date="2022-06" db="EMBL/GenBank/DDBJ databases">
        <title>Genome Sequence of Candolleomyces eurysporus.</title>
        <authorList>
            <person name="Buettner E."/>
        </authorList>
    </citation>
    <scope>NUCLEOTIDE SEQUENCE</scope>
    <source>
        <strain evidence="3">VTCC 930004</strain>
    </source>
</reference>
<feature type="region of interest" description="Disordered" evidence="1">
    <location>
        <begin position="253"/>
        <end position="272"/>
    </location>
</feature>
<dbReference type="OrthoDB" id="5569250at2759"/>
<gene>
    <name evidence="3" type="ORF">H1R20_g2844</name>
</gene>
<dbReference type="Pfam" id="PF17667">
    <property type="entry name" value="Pkinase_fungal"/>
    <property type="match status" value="2"/>
</dbReference>
<dbReference type="InterPro" id="IPR011009">
    <property type="entry name" value="Kinase-like_dom_sf"/>
</dbReference>
<protein>
    <recommendedName>
        <fullName evidence="2">Fungal-type protein kinase domain-containing protein</fullName>
    </recommendedName>
</protein>
<dbReference type="SUPFAM" id="SSF56112">
    <property type="entry name" value="Protein kinase-like (PK-like)"/>
    <property type="match status" value="1"/>
</dbReference>
<organism evidence="3 4">
    <name type="scientific">Candolleomyces eurysporus</name>
    <dbReference type="NCBI Taxonomy" id="2828524"/>
    <lineage>
        <taxon>Eukaryota</taxon>
        <taxon>Fungi</taxon>
        <taxon>Dikarya</taxon>
        <taxon>Basidiomycota</taxon>
        <taxon>Agaricomycotina</taxon>
        <taxon>Agaricomycetes</taxon>
        <taxon>Agaricomycetidae</taxon>
        <taxon>Agaricales</taxon>
        <taxon>Agaricineae</taxon>
        <taxon>Psathyrellaceae</taxon>
        <taxon>Candolleomyces</taxon>
    </lineage>
</organism>
<dbReference type="Proteomes" id="UP001140091">
    <property type="component" value="Unassembled WGS sequence"/>
</dbReference>
<evidence type="ECO:0000259" key="2">
    <source>
        <dbReference type="Pfam" id="PF17667"/>
    </source>
</evidence>
<proteinExistence type="predicted"/>
<dbReference type="EMBL" id="JANBPK010000722">
    <property type="protein sequence ID" value="KAJ2934238.1"/>
    <property type="molecule type" value="Genomic_DNA"/>
</dbReference>
<feature type="non-terminal residue" evidence="3">
    <location>
        <position position="1"/>
    </location>
</feature>
<sequence>MSTSPINEYETLSSSCSTCYPSYDSMSGSIANSGTPLKNRNQKKQVINAKAERELTRIELEPYSHYNVQLDDFAVHAWGINREDVKSILELDLALDEEALRKYDRVLYTGPETHLYSPFRTMAYKLLSDITEKAPHLPSPPLPPEIWQEKGNVYFATATGDPRLKPDMMIYIAPAPQPPKWPTAKNPAEFKLIKLKKEAKAGCSKASKKLTTVQDSLSSIPERPSLSELSAISSRGSGAVSIASAGTVGAGKRSRAEAELDSDQGVNSNKRPKQAMFGRDLQASSYARECFASTSRYYVVCLVVVNYRVTILYFDRTLVLQVAEFSFQSPTGVNQLALVLYGLSVSNRQQAGFDPHLHAWPPQAIAVPGAEERPVETPIGSFFEFKLPKVEVAHSDVEGEASEQGTAMETGRFRISSVIRPSKDLIGRATVVYDVQKVLAGNKLSSDHYALKLSWPLKARINEIEAIKHLHSVIPDLADHLPALHFSDSFTAHDLDLPWTKLNLTVTAENHQERVLRILASKLYKKLWQAGSVEAFKQAWLDCVECHYQAWTKGELLHRDLSENNLMLYLGKEGKIKGVLNDWDMASFKDALGKIDRLLAAHHRTGTPPFMAIDLLKANPPPHLYRHELESFFYILLWGALHYDVSAGVRHPTVMVMKEWEGEYKDIGNAKDAFFANPDKAEMIFDAIRPEFHELRDQWIEPLYWLIQDARASVPVRRPGRKAPEAYDRDTYGGNLTFWTFMEAIGQKPRWAEKKVTKHEEEREIKQEPEEKDN</sequence>
<feature type="region of interest" description="Disordered" evidence="1">
    <location>
        <begin position="752"/>
        <end position="774"/>
    </location>
</feature>